<dbReference type="InterPro" id="IPR029068">
    <property type="entry name" value="Glyas_Bleomycin-R_OHBP_Dase"/>
</dbReference>
<sequence>MKPVPEGYPRITPYLCCDGAAEAIDFYVSVLGATERMRMPAPGGRIGHAELDLGNSVIMLADEHPDMGFRSPKSVGGTPVTLHVYVEDVDAVFAAAIARGARELRPVRDEFYGDRTGQIEDPYGHRWSLASHVEDVPEEEMERRAREAVQGGG</sequence>
<dbReference type="InterPro" id="IPR004360">
    <property type="entry name" value="Glyas_Fos-R_dOase_dom"/>
</dbReference>
<dbReference type="SUPFAM" id="SSF54593">
    <property type="entry name" value="Glyoxalase/Bleomycin resistance protein/Dihydroxybiphenyl dioxygenase"/>
    <property type="match status" value="1"/>
</dbReference>
<dbReference type="Gene3D" id="3.30.720.110">
    <property type="match status" value="1"/>
</dbReference>
<organism evidence="2 3">
    <name type="scientific">Streptomyces toxytricini</name>
    <name type="common">Actinomyces toxytricini</name>
    <dbReference type="NCBI Taxonomy" id="67369"/>
    <lineage>
        <taxon>Bacteria</taxon>
        <taxon>Bacillati</taxon>
        <taxon>Actinomycetota</taxon>
        <taxon>Actinomycetes</taxon>
        <taxon>Kitasatosporales</taxon>
        <taxon>Streptomycetaceae</taxon>
        <taxon>Streptomyces</taxon>
    </lineage>
</organism>
<name>A0ABW8ER10_STRT5</name>
<dbReference type="Gene3D" id="3.30.720.120">
    <property type="match status" value="1"/>
</dbReference>
<dbReference type="EMBL" id="JBIUYY010000018">
    <property type="protein sequence ID" value="MFJ2825593.1"/>
    <property type="molecule type" value="Genomic_DNA"/>
</dbReference>
<comment type="caution">
    <text evidence="2">The sequence shown here is derived from an EMBL/GenBank/DDBJ whole genome shotgun (WGS) entry which is preliminary data.</text>
</comment>
<dbReference type="Pfam" id="PF00903">
    <property type="entry name" value="Glyoxalase"/>
    <property type="match status" value="1"/>
</dbReference>
<feature type="domain" description="VOC" evidence="1">
    <location>
        <begin position="7"/>
        <end position="132"/>
    </location>
</feature>
<dbReference type="Proteomes" id="UP001617351">
    <property type="component" value="Unassembled WGS sequence"/>
</dbReference>
<gene>
    <name evidence="2" type="ORF">ACIO7M_31420</name>
</gene>
<dbReference type="CDD" id="cd07246">
    <property type="entry name" value="VOC_like"/>
    <property type="match status" value="1"/>
</dbReference>
<keyword evidence="3" id="KW-1185">Reference proteome</keyword>
<evidence type="ECO:0000313" key="3">
    <source>
        <dbReference type="Proteomes" id="UP001617351"/>
    </source>
</evidence>
<reference evidence="2 3" key="1">
    <citation type="submission" date="2024-10" db="EMBL/GenBank/DDBJ databases">
        <title>The Natural Products Discovery Center: Release of the First 8490 Sequenced Strains for Exploring Actinobacteria Biosynthetic Diversity.</title>
        <authorList>
            <person name="Kalkreuter E."/>
            <person name="Kautsar S.A."/>
            <person name="Yang D."/>
            <person name="Bader C.D."/>
            <person name="Teijaro C.N."/>
            <person name="Fluegel L."/>
            <person name="Davis C.M."/>
            <person name="Simpson J.R."/>
            <person name="Lauterbach L."/>
            <person name="Steele A.D."/>
            <person name="Gui C."/>
            <person name="Meng S."/>
            <person name="Li G."/>
            <person name="Viehrig K."/>
            <person name="Ye F."/>
            <person name="Su P."/>
            <person name="Kiefer A.F."/>
            <person name="Nichols A."/>
            <person name="Cepeda A.J."/>
            <person name="Yan W."/>
            <person name="Fan B."/>
            <person name="Jiang Y."/>
            <person name="Adhikari A."/>
            <person name="Zheng C.-J."/>
            <person name="Schuster L."/>
            <person name="Cowan T.M."/>
            <person name="Smanski M.J."/>
            <person name="Chevrette M.G."/>
            <person name="De Carvalho L.P.S."/>
            <person name="Shen B."/>
        </authorList>
    </citation>
    <scope>NUCLEOTIDE SEQUENCE [LARGE SCALE GENOMIC DNA]</scope>
    <source>
        <strain evidence="2 3">NPDC087220</strain>
    </source>
</reference>
<dbReference type="RefSeq" id="WP_365514432.1">
    <property type="nucleotide sequence ID" value="NZ_JBFANW010000511.1"/>
</dbReference>
<evidence type="ECO:0000313" key="2">
    <source>
        <dbReference type="EMBL" id="MFJ2825593.1"/>
    </source>
</evidence>
<dbReference type="PANTHER" id="PTHR34109">
    <property type="entry name" value="BNAUNNG04460D PROTEIN-RELATED"/>
    <property type="match status" value="1"/>
</dbReference>
<proteinExistence type="predicted"/>
<dbReference type="PROSITE" id="PS51819">
    <property type="entry name" value="VOC"/>
    <property type="match status" value="1"/>
</dbReference>
<accession>A0ABW8ER10</accession>
<dbReference type="PANTHER" id="PTHR34109:SF1">
    <property type="entry name" value="VOC DOMAIN-CONTAINING PROTEIN"/>
    <property type="match status" value="1"/>
</dbReference>
<evidence type="ECO:0000259" key="1">
    <source>
        <dbReference type="PROSITE" id="PS51819"/>
    </source>
</evidence>
<dbReference type="InterPro" id="IPR037523">
    <property type="entry name" value="VOC_core"/>
</dbReference>
<protein>
    <submittedName>
        <fullName evidence="2">VOC family protein</fullName>
    </submittedName>
</protein>